<evidence type="ECO:0000256" key="1">
    <source>
        <dbReference type="SAM" id="Phobius"/>
    </source>
</evidence>
<keyword evidence="1" id="KW-0812">Transmembrane</keyword>
<dbReference type="Proteomes" id="UP000423396">
    <property type="component" value="Chromosome"/>
</dbReference>
<dbReference type="RefSeq" id="WP_156006327.1">
    <property type="nucleotide sequence ID" value="NZ_CP045483.1"/>
</dbReference>
<keyword evidence="1" id="KW-0472">Membrane</keyword>
<name>A0A650CPU8_9CREN</name>
<feature type="transmembrane region" description="Helical" evidence="1">
    <location>
        <begin position="23"/>
        <end position="46"/>
    </location>
</feature>
<sequence>MLDKLLEAFKVSLRNDKQLIRRYLILGAFDGILVAVSVLITSVIAGENIEKITPIVLSGITGVTISSMWNTMVVEIKEKREELRQLELQMMRKLKGTIYDYSFKLSIILTTLSHSLSPFLGLISLLIYQATRSVTLTIIFSAITLSGLGIVYEGDIKEKIGTAIMMFIAGIIASLLSLLISTNP</sequence>
<feature type="transmembrane region" description="Helical" evidence="1">
    <location>
        <begin position="101"/>
        <end position="128"/>
    </location>
</feature>
<feature type="transmembrane region" description="Helical" evidence="1">
    <location>
        <begin position="134"/>
        <end position="152"/>
    </location>
</feature>
<dbReference type="OrthoDB" id="60696at2157"/>
<protein>
    <recommendedName>
        <fullName evidence="4">VIT family protein</fullName>
    </recommendedName>
</protein>
<dbReference type="GeneID" id="42798508"/>
<gene>
    <name evidence="2" type="ORF">D1868_05520</name>
</gene>
<feature type="transmembrane region" description="Helical" evidence="1">
    <location>
        <begin position="164"/>
        <end position="182"/>
    </location>
</feature>
<reference evidence="2 3" key="1">
    <citation type="submission" date="2019-10" db="EMBL/GenBank/DDBJ databases">
        <title>Genome Sequences from Six Type Strain Members of the Archaeal Family Sulfolobaceae: Acidianus ambivalens, Acidianus infernus, Metallosphaera prunae, Stygiolobus azoricus, Sulfolobus metallicus, and Sulfurisphaera ohwakuensis.</title>
        <authorList>
            <person name="Counts J.A."/>
            <person name="Kelly R.M."/>
        </authorList>
    </citation>
    <scope>NUCLEOTIDE SEQUENCE [LARGE SCALE GENOMIC DNA]</scope>
    <source>
        <strain evidence="2 3">FC6</strain>
    </source>
</reference>
<dbReference type="AlphaFoldDB" id="A0A650CPU8"/>
<proteinExistence type="predicted"/>
<organism evidence="2 3">
    <name type="scientific">Stygiolobus azoricus</name>
    <dbReference type="NCBI Taxonomy" id="41675"/>
    <lineage>
        <taxon>Archaea</taxon>
        <taxon>Thermoproteota</taxon>
        <taxon>Thermoprotei</taxon>
        <taxon>Sulfolobales</taxon>
        <taxon>Sulfolobaceae</taxon>
        <taxon>Stygiolobus</taxon>
    </lineage>
</organism>
<evidence type="ECO:0008006" key="4">
    <source>
        <dbReference type="Google" id="ProtNLM"/>
    </source>
</evidence>
<keyword evidence="3" id="KW-1185">Reference proteome</keyword>
<evidence type="ECO:0000313" key="2">
    <source>
        <dbReference type="EMBL" id="QGR19497.1"/>
    </source>
</evidence>
<evidence type="ECO:0000313" key="3">
    <source>
        <dbReference type="Proteomes" id="UP000423396"/>
    </source>
</evidence>
<feature type="transmembrane region" description="Helical" evidence="1">
    <location>
        <begin position="52"/>
        <end position="74"/>
    </location>
</feature>
<accession>A0A650CPU8</accession>
<keyword evidence="1" id="KW-1133">Transmembrane helix</keyword>
<dbReference type="EMBL" id="CP045483">
    <property type="protein sequence ID" value="QGR19497.1"/>
    <property type="molecule type" value="Genomic_DNA"/>
</dbReference>
<dbReference type="KEGG" id="sazo:D1868_05520"/>